<keyword evidence="3" id="KW-0812">Transmembrane</keyword>
<evidence type="ECO:0000313" key="5">
    <source>
        <dbReference type="Proteomes" id="UP000683417"/>
    </source>
</evidence>
<gene>
    <name evidence="4" type="ORF">BGTH12_LOCUS991</name>
</gene>
<sequence length="924" mass="101106">MPRGSTINKRLLGAVITGDTRHENIPVGSSKKAWKHRSSIYVNGHAKAPDSLTTSSSPTRNGHYAVSSDNAINIKMEAENLSKSLPMYSKCSSDPYPQSIPESSALETHRHIDVNAAKNPAVHRDLGPLNLAFTVLRSCPLSDTLAILIVLLQIPPTFLSMIHLLFATLTFVPSSSVATSGLTYTDVLQGNLGTPSLTTIVFLDFAVLLVWLFLWSPMQNIALDLAQTVIAITLGGGTSGKEAGIRNVLWCLGITGASHFFRTGQVRNSSLRSFFSSDPGSSSDPDDPLDPIMHKGGRNLDLIRSVLAIHIVTQGVVRYIRDWYVRRENRDISVTFGDPEAGQYTVDMNSDVSISQMPESECSASSSTSTASTTIKKKKRSCAQVRIQQPLWAALASTKIVMVKEYETSHTAAESAGTNATDMNNLGNAPFDTEADKIWLTYVGSDEVYFSTSYFPTHTTTGVERSMGQTNIDTSKPFFVKINNTVWQSARIYAVTDSDSPDHPITKWAGEIIGLAPTSNYQCDFISTVDMTVLFSASVRTLQSPTADLGLSNTKTGGRPSSPYSTLKTSIAQAVKKLEEDRQRQKSSRREVRAKLNSLRKELERLVVNISSTGGNDDKLKQKAQQSTLHMKQADEAAAILSTQIETIEKSQTDETSVYSKCRSEIQSQREKHKLMRSEISSSKYNAERDIQALRMDSSSLLQKSDSRKQRLNILNSKHESITDANAKGIDEAQRWESGRDVKRKERANIQAFYTERLHSLASQIFEGQAALHAVCIAIETLLHAQQEIFQNFSPISSSQNLHTYGDLISENSGTTASNYPWNSSTTPNNVFPAANSYSPMLSTVVSSIKTGNRTRLRSSSMLSSLSKFTQSSDEGPILSTVGKRLLGWDDNVENSSGPGSRSGSVGDPKSPIIASHIGSSTRQ</sequence>
<evidence type="ECO:0000256" key="3">
    <source>
        <dbReference type="SAM" id="Phobius"/>
    </source>
</evidence>
<feature type="compositionally biased region" description="Polar residues" evidence="2">
    <location>
        <begin position="547"/>
        <end position="556"/>
    </location>
</feature>
<protein>
    <submittedName>
        <fullName evidence="4">BgTH12-03743</fullName>
    </submittedName>
</protein>
<evidence type="ECO:0000313" key="4">
    <source>
        <dbReference type="EMBL" id="CAD6499633.1"/>
    </source>
</evidence>
<accession>A0A9W4CW16</accession>
<dbReference type="EMBL" id="CAJHIT010000002">
    <property type="protein sequence ID" value="CAD6499633.1"/>
    <property type="molecule type" value="Genomic_DNA"/>
</dbReference>
<reference evidence="4" key="1">
    <citation type="submission" date="2020-10" db="EMBL/GenBank/DDBJ databases">
        <authorList>
            <person name="Muller C M."/>
        </authorList>
    </citation>
    <scope>NUCLEOTIDE SEQUENCE</scope>
    <source>
        <strain evidence="4">THUN-12</strain>
    </source>
</reference>
<keyword evidence="1" id="KW-0175">Coiled coil</keyword>
<dbReference type="AlphaFoldDB" id="A0A9W4CW16"/>
<name>A0A9W4CW16_BLUGR</name>
<comment type="caution">
    <text evidence="4">The sequence shown here is derived from an EMBL/GenBank/DDBJ whole genome shotgun (WGS) entry which is preliminary data.</text>
</comment>
<organism evidence="4 5">
    <name type="scientific">Blumeria graminis f. sp. triticale</name>
    <dbReference type="NCBI Taxonomy" id="1689686"/>
    <lineage>
        <taxon>Eukaryota</taxon>
        <taxon>Fungi</taxon>
        <taxon>Dikarya</taxon>
        <taxon>Ascomycota</taxon>
        <taxon>Pezizomycotina</taxon>
        <taxon>Leotiomycetes</taxon>
        <taxon>Erysiphales</taxon>
        <taxon>Erysiphaceae</taxon>
        <taxon>Blumeria</taxon>
    </lineage>
</organism>
<feature type="coiled-coil region" evidence="1">
    <location>
        <begin position="575"/>
        <end position="609"/>
    </location>
</feature>
<feature type="transmembrane region" description="Helical" evidence="3">
    <location>
        <begin position="192"/>
        <end position="214"/>
    </location>
</feature>
<feature type="transmembrane region" description="Helical" evidence="3">
    <location>
        <begin position="145"/>
        <end position="172"/>
    </location>
</feature>
<feature type="region of interest" description="Disordered" evidence="2">
    <location>
        <begin position="547"/>
        <end position="566"/>
    </location>
</feature>
<feature type="region of interest" description="Disordered" evidence="2">
    <location>
        <begin position="889"/>
        <end position="924"/>
    </location>
</feature>
<dbReference type="Proteomes" id="UP000683417">
    <property type="component" value="Unassembled WGS sequence"/>
</dbReference>
<feature type="compositionally biased region" description="Low complexity" evidence="2">
    <location>
        <begin position="896"/>
        <end position="907"/>
    </location>
</feature>
<evidence type="ECO:0000256" key="2">
    <source>
        <dbReference type="SAM" id="MobiDB-lite"/>
    </source>
</evidence>
<keyword evidence="3" id="KW-0472">Membrane</keyword>
<keyword evidence="3" id="KW-1133">Transmembrane helix</keyword>
<evidence type="ECO:0000256" key="1">
    <source>
        <dbReference type="SAM" id="Coils"/>
    </source>
</evidence>
<proteinExistence type="predicted"/>